<protein>
    <recommendedName>
        <fullName evidence="2">Vacuolar protein sorting-associated protein 28 homolog</fullName>
    </recommendedName>
</protein>
<name>A0A183L5C7_9TREM</name>
<evidence type="ECO:0000256" key="3">
    <source>
        <dbReference type="ARBA" id="ARBA00022448"/>
    </source>
</evidence>
<evidence type="ECO:0000313" key="10">
    <source>
        <dbReference type="WBParaSite" id="SCUD_0002254501-mRNA-1"/>
    </source>
</evidence>
<evidence type="ECO:0000256" key="2">
    <source>
        <dbReference type="ARBA" id="ARBA00020968"/>
    </source>
</evidence>
<dbReference type="InterPro" id="IPR037202">
    <property type="entry name" value="ESCRT_assembly_dom"/>
</dbReference>
<evidence type="ECO:0000313" key="8">
    <source>
        <dbReference type="EMBL" id="VDP79260.1"/>
    </source>
</evidence>
<organism evidence="10">
    <name type="scientific">Schistosoma curassoni</name>
    <dbReference type="NCBI Taxonomy" id="6186"/>
    <lineage>
        <taxon>Eukaryota</taxon>
        <taxon>Metazoa</taxon>
        <taxon>Spiralia</taxon>
        <taxon>Lophotrochozoa</taxon>
        <taxon>Platyhelminthes</taxon>
        <taxon>Trematoda</taxon>
        <taxon>Digenea</taxon>
        <taxon>Strigeidida</taxon>
        <taxon>Schistosomatoidea</taxon>
        <taxon>Schistosomatidae</taxon>
        <taxon>Schistosoma</taxon>
    </lineage>
</organism>
<keyword evidence="9" id="KW-1185">Reference proteome</keyword>
<dbReference type="STRING" id="6186.A0A183L5C7"/>
<keyword evidence="5 6" id="KW-0653">Protein transport</keyword>
<proteinExistence type="inferred from homology"/>
<dbReference type="GO" id="GO:0015031">
    <property type="term" value="P:protein transport"/>
    <property type="evidence" value="ECO:0007669"/>
    <property type="project" value="UniProtKB-UniRule"/>
</dbReference>
<dbReference type="Proteomes" id="UP000279833">
    <property type="component" value="Unassembled WGS sequence"/>
</dbReference>
<evidence type="ECO:0000259" key="7">
    <source>
        <dbReference type="PROSITE" id="PS51313"/>
    </source>
</evidence>
<dbReference type="PROSITE" id="PS51313">
    <property type="entry name" value="VPS28_N"/>
    <property type="match status" value="1"/>
</dbReference>
<evidence type="ECO:0000256" key="6">
    <source>
        <dbReference type="PROSITE-ProRule" id="PRU00645"/>
    </source>
</evidence>
<dbReference type="Pfam" id="PF03997">
    <property type="entry name" value="VPS28"/>
    <property type="match status" value="1"/>
</dbReference>
<keyword evidence="3 6" id="KW-0813">Transport</keyword>
<comment type="similarity">
    <text evidence="6">Belongs to the VPS28 family.</text>
</comment>
<reference evidence="8 9" key="2">
    <citation type="submission" date="2018-11" db="EMBL/GenBank/DDBJ databases">
        <authorList>
            <consortium name="Pathogen Informatics"/>
        </authorList>
    </citation>
    <scope>NUCLEOTIDE SEQUENCE [LARGE SCALE GENOMIC DNA]</scope>
    <source>
        <strain evidence="8">Dakar</strain>
        <strain evidence="9">Dakar, Senegal</strain>
    </source>
</reference>
<keyword evidence="4" id="KW-0967">Endosome</keyword>
<feature type="domain" description="VPS28 N-terminal" evidence="7">
    <location>
        <begin position="1"/>
        <end position="25"/>
    </location>
</feature>
<evidence type="ECO:0000256" key="4">
    <source>
        <dbReference type="ARBA" id="ARBA00022753"/>
    </source>
</evidence>
<evidence type="ECO:0000256" key="1">
    <source>
        <dbReference type="ARBA" id="ARBA00004177"/>
    </source>
</evidence>
<dbReference type="InterPro" id="IPR017898">
    <property type="entry name" value="VPS28_N"/>
</dbReference>
<dbReference type="GO" id="GO:0000813">
    <property type="term" value="C:ESCRT I complex"/>
    <property type="evidence" value="ECO:0007669"/>
    <property type="project" value="InterPro"/>
</dbReference>
<dbReference type="InterPro" id="IPR007143">
    <property type="entry name" value="Vps28"/>
</dbReference>
<evidence type="ECO:0000256" key="5">
    <source>
        <dbReference type="ARBA" id="ARBA00022927"/>
    </source>
</evidence>
<dbReference type="GO" id="GO:0032509">
    <property type="term" value="P:endosome transport via multivesicular body sorting pathway"/>
    <property type="evidence" value="ECO:0007669"/>
    <property type="project" value="InterPro"/>
</dbReference>
<dbReference type="WBParaSite" id="SCUD_0002254501-mRNA-1">
    <property type="protein sequence ID" value="SCUD_0002254501-mRNA-1"/>
    <property type="gene ID" value="SCUD_0002254501"/>
</dbReference>
<dbReference type="InterPro" id="IPR038358">
    <property type="entry name" value="VPS28_N_sf"/>
</dbReference>
<dbReference type="SUPFAM" id="SSF140111">
    <property type="entry name" value="Endosomal sorting complex assembly domain"/>
    <property type="match status" value="1"/>
</dbReference>
<gene>
    <name evidence="8" type="ORF">SCUD_LOCUS22543</name>
</gene>
<dbReference type="AlphaFoldDB" id="A0A183L5C7"/>
<dbReference type="EMBL" id="UZAK01049730">
    <property type="protein sequence ID" value="VDP79260.1"/>
    <property type="molecule type" value="Genomic_DNA"/>
</dbReference>
<evidence type="ECO:0000313" key="9">
    <source>
        <dbReference type="Proteomes" id="UP000279833"/>
    </source>
</evidence>
<dbReference type="Gene3D" id="1.20.1440.200">
    <property type="match status" value="1"/>
</dbReference>
<accession>A0A183L5C7</accession>
<reference evidence="10" key="1">
    <citation type="submission" date="2016-06" db="UniProtKB">
        <authorList>
            <consortium name="WormBaseParasite"/>
        </authorList>
    </citation>
    <scope>IDENTIFICATION</scope>
</reference>
<sequence>MRKYKMDCPAALERIKEGRPITIKDDKQNINKSIADTVSVS</sequence>
<comment type="subcellular location">
    <subcellularLocation>
        <location evidence="1">Endosome</location>
    </subcellularLocation>
</comment>